<keyword evidence="2" id="KW-1133">Transmembrane helix</keyword>
<keyword evidence="2" id="KW-0472">Membrane</keyword>
<evidence type="ECO:0000256" key="1">
    <source>
        <dbReference type="SAM" id="MobiDB-lite"/>
    </source>
</evidence>
<keyword evidence="4" id="KW-1185">Reference proteome</keyword>
<reference evidence="3 4" key="1">
    <citation type="submission" date="2019-03" db="EMBL/GenBank/DDBJ databases">
        <title>Genomic Encyclopedia of Type Strains, Phase IV (KMG-IV): sequencing the most valuable type-strain genomes for metagenomic binning, comparative biology and taxonomic classification.</title>
        <authorList>
            <person name="Goeker M."/>
        </authorList>
    </citation>
    <scope>NUCLEOTIDE SEQUENCE [LARGE SCALE GENOMIC DNA]</scope>
    <source>
        <strain evidence="3 4">DSM 15505</strain>
    </source>
</reference>
<gene>
    <name evidence="3" type="ORF">DES49_0544</name>
</gene>
<evidence type="ECO:0000313" key="3">
    <source>
        <dbReference type="EMBL" id="TDT44440.1"/>
    </source>
</evidence>
<dbReference type="RefSeq" id="WP_208297006.1">
    <property type="nucleotide sequence ID" value="NZ_SOAX01000001.1"/>
</dbReference>
<proteinExistence type="predicted"/>
<evidence type="ECO:0000256" key="2">
    <source>
        <dbReference type="SAM" id="Phobius"/>
    </source>
</evidence>
<keyword evidence="2" id="KW-0812">Transmembrane</keyword>
<feature type="region of interest" description="Disordered" evidence="1">
    <location>
        <begin position="338"/>
        <end position="359"/>
    </location>
</feature>
<feature type="transmembrane region" description="Helical" evidence="2">
    <location>
        <begin position="218"/>
        <end position="238"/>
    </location>
</feature>
<accession>A0A4R7K0S7</accession>
<evidence type="ECO:0000313" key="4">
    <source>
        <dbReference type="Proteomes" id="UP000295830"/>
    </source>
</evidence>
<feature type="transmembrane region" description="Helical" evidence="2">
    <location>
        <begin position="71"/>
        <end position="92"/>
    </location>
</feature>
<feature type="transmembrane region" description="Helical" evidence="2">
    <location>
        <begin position="155"/>
        <end position="174"/>
    </location>
</feature>
<dbReference type="EMBL" id="SOAX01000001">
    <property type="protein sequence ID" value="TDT44440.1"/>
    <property type="molecule type" value="Genomic_DNA"/>
</dbReference>
<name>A0A4R7K0S7_9GAMM</name>
<feature type="transmembrane region" description="Helical" evidence="2">
    <location>
        <begin position="45"/>
        <end position="65"/>
    </location>
</feature>
<organism evidence="3 4">
    <name type="scientific">Halospina denitrificans</name>
    <dbReference type="NCBI Taxonomy" id="332522"/>
    <lineage>
        <taxon>Bacteria</taxon>
        <taxon>Pseudomonadati</taxon>
        <taxon>Pseudomonadota</taxon>
        <taxon>Gammaproteobacteria</taxon>
        <taxon>Halospina</taxon>
    </lineage>
</organism>
<dbReference type="AlphaFoldDB" id="A0A4R7K0S7"/>
<feature type="transmembrane region" description="Helical" evidence="2">
    <location>
        <begin position="284"/>
        <end position="302"/>
    </location>
</feature>
<feature type="transmembrane region" description="Helical" evidence="2">
    <location>
        <begin position="308"/>
        <end position="328"/>
    </location>
</feature>
<protein>
    <recommendedName>
        <fullName evidence="5">Membrane protein DUF2157</fullName>
    </recommendedName>
</protein>
<sequence length="359" mass="40279">MTPQRFNVNMQRQLNRLLREGVIDDGLHARLSARYPTTTWDWTSLGRWFGVFGAISLAVGIGLFAREWTEFSMVKLAWGLGLLMVALFTLGLKLDRARFTMTRLSLQLCGSLTLIGLTFTLGYIFSTGSGNWPALLLVDLVILIPLAYILRNVLILILSAVVFFVWFGGFTGYSSGWGAYWFGMNYPLRFLLAGIVIILMGLLHRVNEDSLLANYREFYKVWLSGGLFFSEMALWLLSLFGNFNLEESRWHNETAGELLLSNLLWIGLNIGLLFLGAKYLMRMLRGYGVTFLIIQGYTLFFWHVYGDLGLILGSAVAGASALGLVFWLEEQRRTRSDQTAQKSLLTSPATASSPARTGS</sequence>
<comment type="caution">
    <text evidence="3">The sequence shown here is derived from an EMBL/GenBank/DDBJ whole genome shotgun (WGS) entry which is preliminary data.</text>
</comment>
<evidence type="ECO:0008006" key="5">
    <source>
        <dbReference type="Google" id="ProtNLM"/>
    </source>
</evidence>
<feature type="transmembrane region" description="Helical" evidence="2">
    <location>
        <begin position="132"/>
        <end position="150"/>
    </location>
</feature>
<feature type="transmembrane region" description="Helical" evidence="2">
    <location>
        <begin position="258"/>
        <end position="277"/>
    </location>
</feature>
<dbReference type="Proteomes" id="UP000295830">
    <property type="component" value="Unassembled WGS sequence"/>
</dbReference>
<feature type="transmembrane region" description="Helical" evidence="2">
    <location>
        <begin position="186"/>
        <end position="206"/>
    </location>
</feature>
<feature type="transmembrane region" description="Helical" evidence="2">
    <location>
        <begin position="104"/>
        <end position="126"/>
    </location>
</feature>